<protein>
    <submittedName>
        <fullName evidence="2">Uncharacterized protein</fullName>
    </submittedName>
</protein>
<feature type="region of interest" description="Disordered" evidence="1">
    <location>
        <begin position="409"/>
        <end position="429"/>
    </location>
</feature>
<dbReference type="Proteomes" id="UP000295680">
    <property type="component" value="Unassembled WGS sequence"/>
</dbReference>
<dbReference type="EMBL" id="SLWS01000002">
    <property type="protein sequence ID" value="TCO62838.1"/>
    <property type="molecule type" value="Genomic_DNA"/>
</dbReference>
<evidence type="ECO:0000256" key="1">
    <source>
        <dbReference type="SAM" id="MobiDB-lite"/>
    </source>
</evidence>
<comment type="caution">
    <text evidence="2">The sequence shown here is derived from an EMBL/GenBank/DDBJ whole genome shotgun (WGS) entry which is preliminary data.</text>
</comment>
<evidence type="ECO:0000313" key="2">
    <source>
        <dbReference type="EMBL" id="TCO62838.1"/>
    </source>
</evidence>
<organism evidence="2 3">
    <name type="scientific">Actinocrispum wychmicini</name>
    <dbReference type="NCBI Taxonomy" id="1213861"/>
    <lineage>
        <taxon>Bacteria</taxon>
        <taxon>Bacillati</taxon>
        <taxon>Actinomycetota</taxon>
        <taxon>Actinomycetes</taxon>
        <taxon>Pseudonocardiales</taxon>
        <taxon>Pseudonocardiaceae</taxon>
        <taxon>Actinocrispum</taxon>
    </lineage>
</organism>
<dbReference type="OrthoDB" id="3405767at2"/>
<proteinExistence type="predicted"/>
<name>A0A4R2JZG3_9PSEU</name>
<feature type="region of interest" description="Disordered" evidence="1">
    <location>
        <begin position="1"/>
        <end position="32"/>
    </location>
</feature>
<keyword evidence="3" id="KW-1185">Reference proteome</keyword>
<dbReference type="SUPFAM" id="SSF63825">
    <property type="entry name" value="YWTD domain"/>
    <property type="match status" value="1"/>
</dbReference>
<reference evidence="2 3" key="1">
    <citation type="submission" date="2019-03" db="EMBL/GenBank/DDBJ databases">
        <title>Genomic Encyclopedia of Type Strains, Phase IV (KMG-IV): sequencing the most valuable type-strain genomes for metagenomic binning, comparative biology and taxonomic classification.</title>
        <authorList>
            <person name="Goeker M."/>
        </authorList>
    </citation>
    <scope>NUCLEOTIDE SEQUENCE [LARGE SCALE GENOMIC DNA]</scope>
    <source>
        <strain evidence="2 3">DSM 45934</strain>
    </source>
</reference>
<gene>
    <name evidence="2" type="ORF">EV192_102977</name>
</gene>
<sequence>MADQTSRSHDNVLRGLVSDSPHRARCASSPKPLRHPQFATARTRLAVAVLMVGSAGLVGVAVSGQAATPPGLDFIQVGHWVFHDGLQSAFHVDGSTNQVDAQVPVPGVERGSQVVQGDRAGYVVERSRITEFDKSTLSVDNASTPPAVEQPAVLEVAGGPYLVYRNAGQIVRLGDPAATVPAGGPLSTPVATGEHGPDGATVWVHRIDTGSLCDLPKAAIRLACPAQLPEGHAGSLTVVDDRPTVVDITSKTVRVIGKDGFGESTAIGVDLPVTAQIATGTVDGWLAALDPEHNRLHLIDTAGLANRPAVKPVAVDLPKDGKFAAPVVSERTIALVDQTRNELLTYDSNGALKSTTKVPGEGGAPRASRGEDGRIYVDSADGSHLLVVNSDSGAVANVSVALPITSSASPVTRSTAPASSASLAPVAVKPTAPPSTTTFTTTVSVPQPSGPPALQLIPLLSYTAEGEHTRAKYYTTTSQRPPPQHDPPYRQTATLGQIATRSYPGTRLLIACEEDWGAERTTVDSGTCPSEFTKTADLGWIFSSPPEAHPSAPLYRCAHKYFGASYDTLESRCSDDVKSERLGYVVTG</sequence>
<evidence type="ECO:0000313" key="3">
    <source>
        <dbReference type="Proteomes" id="UP000295680"/>
    </source>
</evidence>
<feature type="compositionally biased region" description="Basic and acidic residues" evidence="1">
    <location>
        <begin position="1"/>
        <end position="12"/>
    </location>
</feature>
<dbReference type="AlphaFoldDB" id="A0A4R2JZG3"/>
<dbReference type="RefSeq" id="WP_132114906.1">
    <property type="nucleotide sequence ID" value="NZ_SLWS01000002.1"/>
</dbReference>
<accession>A0A4R2JZG3</accession>